<proteinExistence type="predicted"/>
<name>A0A9D4LNV0_DREPO</name>
<protein>
    <submittedName>
        <fullName evidence="1">Uncharacterized protein</fullName>
    </submittedName>
</protein>
<keyword evidence="2" id="KW-1185">Reference proteome</keyword>
<dbReference type="Proteomes" id="UP000828390">
    <property type="component" value="Unassembled WGS sequence"/>
</dbReference>
<dbReference type="AlphaFoldDB" id="A0A9D4LNV0"/>
<gene>
    <name evidence="1" type="ORF">DPMN_023938</name>
</gene>
<sequence>MICPLFFEGEYNKGETVGTPVHIVVKDLACQKKKSKYFNDWARSMLIFSYK</sequence>
<reference evidence="1" key="1">
    <citation type="journal article" date="2019" name="bioRxiv">
        <title>The Genome of the Zebra Mussel, Dreissena polymorpha: A Resource for Invasive Species Research.</title>
        <authorList>
            <person name="McCartney M.A."/>
            <person name="Auch B."/>
            <person name="Kono T."/>
            <person name="Mallez S."/>
            <person name="Zhang Y."/>
            <person name="Obille A."/>
            <person name="Becker A."/>
            <person name="Abrahante J.E."/>
            <person name="Garbe J."/>
            <person name="Badalamenti J.P."/>
            <person name="Herman A."/>
            <person name="Mangelson H."/>
            <person name="Liachko I."/>
            <person name="Sullivan S."/>
            <person name="Sone E.D."/>
            <person name="Koren S."/>
            <person name="Silverstein K.A.T."/>
            <person name="Beckman K.B."/>
            <person name="Gohl D.M."/>
        </authorList>
    </citation>
    <scope>NUCLEOTIDE SEQUENCE</scope>
    <source>
        <strain evidence="1">Duluth1</strain>
        <tissue evidence="1">Whole animal</tissue>
    </source>
</reference>
<accession>A0A9D4LNV0</accession>
<evidence type="ECO:0000313" key="2">
    <source>
        <dbReference type="Proteomes" id="UP000828390"/>
    </source>
</evidence>
<organism evidence="1 2">
    <name type="scientific">Dreissena polymorpha</name>
    <name type="common">Zebra mussel</name>
    <name type="synonym">Mytilus polymorpha</name>
    <dbReference type="NCBI Taxonomy" id="45954"/>
    <lineage>
        <taxon>Eukaryota</taxon>
        <taxon>Metazoa</taxon>
        <taxon>Spiralia</taxon>
        <taxon>Lophotrochozoa</taxon>
        <taxon>Mollusca</taxon>
        <taxon>Bivalvia</taxon>
        <taxon>Autobranchia</taxon>
        <taxon>Heteroconchia</taxon>
        <taxon>Euheterodonta</taxon>
        <taxon>Imparidentia</taxon>
        <taxon>Neoheterodontei</taxon>
        <taxon>Myida</taxon>
        <taxon>Dreissenoidea</taxon>
        <taxon>Dreissenidae</taxon>
        <taxon>Dreissena</taxon>
    </lineage>
</organism>
<evidence type="ECO:0000313" key="1">
    <source>
        <dbReference type="EMBL" id="KAH3861012.1"/>
    </source>
</evidence>
<comment type="caution">
    <text evidence="1">The sequence shown here is derived from an EMBL/GenBank/DDBJ whole genome shotgun (WGS) entry which is preliminary data.</text>
</comment>
<reference evidence="1" key="2">
    <citation type="submission" date="2020-11" db="EMBL/GenBank/DDBJ databases">
        <authorList>
            <person name="McCartney M.A."/>
            <person name="Auch B."/>
            <person name="Kono T."/>
            <person name="Mallez S."/>
            <person name="Becker A."/>
            <person name="Gohl D.M."/>
            <person name="Silverstein K.A.T."/>
            <person name="Koren S."/>
            <person name="Bechman K.B."/>
            <person name="Herman A."/>
            <person name="Abrahante J.E."/>
            <person name="Garbe J."/>
        </authorList>
    </citation>
    <scope>NUCLEOTIDE SEQUENCE</scope>
    <source>
        <strain evidence="1">Duluth1</strain>
        <tissue evidence="1">Whole animal</tissue>
    </source>
</reference>
<dbReference type="EMBL" id="JAIWYP010000002">
    <property type="protein sequence ID" value="KAH3861012.1"/>
    <property type="molecule type" value="Genomic_DNA"/>
</dbReference>